<name>A0A4R4E3M4_9BACT</name>
<dbReference type="Pfam" id="PF14905">
    <property type="entry name" value="OMP_b-brl_3"/>
    <property type="match status" value="1"/>
</dbReference>
<keyword evidence="5 8" id="KW-0732">Signal</keyword>
<proteinExistence type="predicted"/>
<dbReference type="Proteomes" id="UP000295164">
    <property type="component" value="Unassembled WGS sequence"/>
</dbReference>
<dbReference type="InterPro" id="IPR036942">
    <property type="entry name" value="Beta-barrel_TonB_sf"/>
</dbReference>
<sequence length="815" mass="89695">MKKITLLLTLLFLAGAAFSQYRVTGSVSDSSRKALLQVNLQIKSGGKAVYSTTSGESGAFSFGAVAAGSYILEVSAAGFQNYSEPLQIATGSGEKALEPILLAADRKELSTVVVTAQQQKSLVEDKGDRLVYNASADISNAGGTAADVLRKVPTLTVDLDGNVQMRGNGNIKVLINGKPSALMARNLADALRQMPANIIKTVEVITSPGAKYDAEGSAGVINIITKRGLRGFNGSLNATAGDRNRSIGTSLSLRRKKLGLNFSGNVYQYRNVSEYSAVRTTLQNGLPDRILHTGTNADNTGTGAYSELAVDYDPDSINHINLSVNIWGGDFPNNSTANIRLTDGAGNVLENYRNESHFTNPYGNGQIDLGWTRSFKKPGQEFSLLSQFSRMPDNYFYNTDRFAGTGLLYREESENYSRNKEYTFQADYTHPFKIKGRMDTSTLKLELGSKAIIRNIGSEVRVKTSPNGHEVLTSDPSQNNDFEYKQRVYSGYSSLRWSNKKRWNINAGLRLEHTVIDGAFITSNSSISQEYDNLIPSALISKGMGKHSLKVSYTQRITRPQIWYLNPWINRTNPKSLVTGTPALRPELNHATELSHSYTTPKGFSLNTAFYWRQTDNAIEYVSRIDSTGAYVSGADSGNVTVSRPLNVARRAVLGVNMNVSAKPNKNWSVNGGGDLRHVDINSPATGQRSEGWTWNFNTNTSYKLPGNYTLQGYAGVYSGWIGLQNRNNTVGYWYGLSAKKTFWKDAGSLTFASNMPFTRGIRQRSEERGIGFYAESQNLWVNRSFRLTFEWRFGQMSSEGGKQGKKIANDDSGR</sequence>
<keyword evidence="10" id="KW-0675">Receptor</keyword>
<dbReference type="SUPFAM" id="SSF56935">
    <property type="entry name" value="Porins"/>
    <property type="match status" value="1"/>
</dbReference>
<dbReference type="InterPro" id="IPR013784">
    <property type="entry name" value="Carb-bd-like_fold"/>
</dbReference>
<evidence type="ECO:0000259" key="9">
    <source>
        <dbReference type="Pfam" id="PF14905"/>
    </source>
</evidence>
<dbReference type="Gene3D" id="2.170.130.10">
    <property type="entry name" value="TonB-dependent receptor, plug domain"/>
    <property type="match status" value="1"/>
</dbReference>
<dbReference type="EMBL" id="SKFH01000015">
    <property type="protein sequence ID" value="TCZ70620.1"/>
    <property type="molecule type" value="Genomic_DNA"/>
</dbReference>
<organism evidence="10 11">
    <name type="scientific">Flaviaesturariibacter aridisoli</name>
    <dbReference type="NCBI Taxonomy" id="2545761"/>
    <lineage>
        <taxon>Bacteria</taxon>
        <taxon>Pseudomonadati</taxon>
        <taxon>Bacteroidota</taxon>
        <taxon>Chitinophagia</taxon>
        <taxon>Chitinophagales</taxon>
        <taxon>Chitinophagaceae</taxon>
        <taxon>Flaviaestuariibacter</taxon>
    </lineage>
</organism>
<keyword evidence="2" id="KW-0813">Transport</keyword>
<dbReference type="GO" id="GO:0044718">
    <property type="term" value="P:siderophore transmembrane transport"/>
    <property type="evidence" value="ECO:0007669"/>
    <property type="project" value="TreeGrafter"/>
</dbReference>
<evidence type="ECO:0000256" key="7">
    <source>
        <dbReference type="ARBA" id="ARBA00023237"/>
    </source>
</evidence>
<feature type="domain" description="Outer membrane protein beta-barrel" evidence="9">
    <location>
        <begin position="374"/>
        <end position="792"/>
    </location>
</feature>
<dbReference type="AlphaFoldDB" id="A0A4R4E3M4"/>
<dbReference type="InterPro" id="IPR041700">
    <property type="entry name" value="OMP_b-brl_3"/>
</dbReference>
<dbReference type="OrthoDB" id="905812at2"/>
<comment type="caution">
    <text evidence="10">The sequence shown here is derived from an EMBL/GenBank/DDBJ whole genome shotgun (WGS) entry which is preliminary data.</text>
</comment>
<evidence type="ECO:0000256" key="3">
    <source>
        <dbReference type="ARBA" id="ARBA00022452"/>
    </source>
</evidence>
<dbReference type="GO" id="GO:0009279">
    <property type="term" value="C:cell outer membrane"/>
    <property type="evidence" value="ECO:0007669"/>
    <property type="project" value="UniProtKB-SubCell"/>
</dbReference>
<evidence type="ECO:0000256" key="5">
    <source>
        <dbReference type="ARBA" id="ARBA00022729"/>
    </source>
</evidence>
<dbReference type="Pfam" id="PF13620">
    <property type="entry name" value="CarboxypepD_reg"/>
    <property type="match status" value="1"/>
</dbReference>
<evidence type="ECO:0000256" key="8">
    <source>
        <dbReference type="SAM" id="SignalP"/>
    </source>
</evidence>
<comment type="subcellular location">
    <subcellularLocation>
        <location evidence="1">Cell outer membrane</location>
        <topology evidence="1">Multi-pass membrane protein</topology>
    </subcellularLocation>
</comment>
<keyword evidence="6" id="KW-0472">Membrane</keyword>
<dbReference type="GO" id="GO:0030246">
    <property type="term" value="F:carbohydrate binding"/>
    <property type="evidence" value="ECO:0007669"/>
    <property type="project" value="InterPro"/>
</dbReference>
<feature type="signal peptide" evidence="8">
    <location>
        <begin position="1"/>
        <end position="19"/>
    </location>
</feature>
<dbReference type="Gene3D" id="2.40.170.20">
    <property type="entry name" value="TonB-dependent receptor, beta-barrel domain"/>
    <property type="match status" value="1"/>
</dbReference>
<evidence type="ECO:0000256" key="2">
    <source>
        <dbReference type="ARBA" id="ARBA00022448"/>
    </source>
</evidence>
<evidence type="ECO:0000256" key="6">
    <source>
        <dbReference type="ARBA" id="ARBA00023136"/>
    </source>
</evidence>
<evidence type="ECO:0000313" key="11">
    <source>
        <dbReference type="Proteomes" id="UP000295164"/>
    </source>
</evidence>
<gene>
    <name evidence="10" type="ORF">E0486_10805</name>
</gene>
<keyword evidence="3" id="KW-1134">Transmembrane beta strand</keyword>
<feature type="chain" id="PRO_5020834293" evidence="8">
    <location>
        <begin position="20"/>
        <end position="815"/>
    </location>
</feature>
<dbReference type="InterPro" id="IPR039426">
    <property type="entry name" value="TonB-dep_rcpt-like"/>
</dbReference>
<dbReference type="PANTHER" id="PTHR30069">
    <property type="entry name" value="TONB-DEPENDENT OUTER MEMBRANE RECEPTOR"/>
    <property type="match status" value="1"/>
</dbReference>
<dbReference type="RefSeq" id="WP_131852189.1">
    <property type="nucleotide sequence ID" value="NZ_SKFH01000015.1"/>
</dbReference>
<dbReference type="InterPro" id="IPR037066">
    <property type="entry name" value="Plug_dom_sf"/>
</dbReference>
<accession>A0A4R4E3M4</accession>
<evidence type="ECO:0000313" key="10">
    <source>
        <dbReference type="EMBL" id="TCZ70620.1"/>
    </source>
</evidence>
<evidence type="ECO:0000256" key="4">
    <source>
        <dbReference type="ARBA" id="ARBA00022692"/>
    </source>
</evidence>
<dbReference type="PANTHER" id="PTHR30069:SF29">
    <property type="entry name" value="HEMOGLOBIN AND HEMOGLOBIN-HAPTOGLOBIN-BINDING PROTEIN 1-RELATED"/>
    <property type="match status" value="1"/>
</dbReference>
<dbReference type="SUPFAM" id="SSF49452">
    <property type="entry name" value="Starch-binding domain-like"/>
    <property type="match status" value="1"/>
</dbReference>
<reference evidence="10 11" key="1">
    <citation type="submission" date="2019-03" db="EMBL/GenBank/DDBJ databases">
        <authorList>
            <person name="Kim M.K.M."/>
        </authorList>
    </citation>
    <scope>NUCLEOTIDE SEQUENCE [LARGE SCALE GENOMIC DNA]</scope>
    <source>
        <strain evidence="10 11">17J68-15</strain>
    </source>
</reference>
<protein>
    <submittedName>
        <fullName evidence="10">TonB-dependent receptor</fullName>
    </submittedName>
</protein>
<keyword evidence="4" id="KW-0812">Transmembrane</keyword>
<evidence type="ECO:0000256" key="1">
    <source>
        <dbReference type="ARBA" id="ARBA00004571"/>
    </source>
</evidence>
<dbReference type="GO" id="GO:0015344">
    <property type="term" value="F:siderophore uptake transmembrane transporter activity"/>
    <property type="evidence" value="ECO:0007669"/>
    <property type="project" value="TreeGrafter"/>
</dbReference>
<keyword evidence="7" id="KW-0998">Cell outer membrane</keyword>
<keyword evidence="11" id="KW-1185">Reference proteome</keyword>
<dbReference type="Gene3D" id="2.60.40.1120">
    <property type="entry name" value="Carboxypeptidase-like, regulatory domain"/>
    <property type="match status" value="1"/>
</dbReference>